<gene>
    <name evidence="1" type="ORF">J4203_00115</name>
</gene>
<dbReference type="Pfam" id="PF01894">
    <property type="entry name" value="YjbQ"/>
    <property type="match status" value="1"/>
</dbReference>
<dbReference type="AlphaFoldDB" id="A0A8T4L8N4"/>
<accession>A0A8T4L8N4</accession>
<dbReference type="InterPro" id="IPR001602">
    <property type="entry name" value="UPF0047_YjbQ-like"/>
</dbReference>
<dbReference type="InterPro" id="IPR035917">
    <property type="entry name" value="YjbQ-like_sf"/>
</dbReference>
<reference evidence="1" key="1">
    <citation type="submission" date="2021-03" db="EMBL/GenBank/DDBJ databases">
        <authorList>
            <person name="Jaffe A."/>
        </authorList>
    </citation>
    <scope>NUCLEOTIDE SEQUENCE</scope>
    <source>
        <strain evidence="1">RIFCSPLOWO2_01_FULL_58_19</strain>
    </source>
</reference>
<evidence type="ECO:0000313" key="1">
    <source>
        <dbReference type="EMBL" id="MBS3062252.1"/>
    </source>
</evidence>
<dbReference type="PANTHER" id="PTHR30615">
    <property type="entry name" value="UNCHARACTERIZED PROTEIN YJBQ-RELATED"/>
    <property type="match status" value="1"/>
</dbReference>
<organism evidence="1 2">
    <name type="scientific">Candidatus Iainarchaeum sp</name>
    <dbReference type="NCBI Taxonomy" id="3101447"/>
    <lineage>
        <taxon>Archaea</taxon>
        <taxon>Candidatus Iainarchaeota</taxon>
        <taxon>Candidatus Iainarchaeia</taxon>
        <taxon>Candidatus Iainarchaeales</taxon>
        <taxon>Candidatus Iainarchaeaceae</taxon>
        <taxon>Candidatus Iainarchaeum</taxon>
    </lineage>
</organism>
<dbReference type="PANTHER" id="PTHR30615:SF2">
    <property type="entry name" value="YJBQ FAMILY PROTEIN"/>
    <property type="match status" value="1"/>
</dbReference>
<sequence>MKSHTAYLWFETKARREFINIQDKVEAAVKKARVKEGFCFVGAMHTSAAIWVNDADDGLLQDIEEFLQQLVPFGKKYRHHHTGEDNGDAHLKSLLVHPQVILPITGGKLDLGPWQQVYYGEFDGKRKKRVVIKVIGE</sequence>
<dbReference type="NCBIfam" id="TIGR00149">
    <property type="entry name" value="TIGR00149_YjbQ"/>
    <property type="match status" value="1"/>
</dbReference>
<dbReference type="PIRSF" id="PIRSF004681">
    <property type="entry name" value="UCP004681"/>
    <property type="match status" value="1"/>
</dbReference>
<evidence type="ECO:0000313" key="2">
    <source>
        <dbReference type="Proteomes" id="UP000678237"/>
    </source>
</evidence>
<comment type="caution">
    <text evidence="1">The sequence shown here is derived from an EMBL/GenBank/DDBJ whole genome shotgun (WGS) entry which is preliminary data.</text>
</comment>
<reference evidence="1" key="2">
    <citation type="submission" date="2021-05" db="EMBL/GenBank/DDBJ databases">
        <title>Protein family content uncovers lineage relationships and bacterial pathway maintenance mechanisms in DPANN archaea.</title>
        <authorList>
            <person name="Castelle C.J."/>
            <person name="Meheust R."/>
            <person name="Jaffe A.L."/>
            <person name="Seitz K."/>
            <person name="Gong X."/>
            <person name="Baker B.J."/>
            <person name="Banfield J.F."/>
        </authorList>
    </citation>
    <scope>NUCLEOTIDE SEQUENCE</scope>
    <source>
        <strain evidence="1">RIFCSPLOWO2_01_FULL_58_19</strain>
    </source>
</reference>
<name>A0A8T4L8N4_9ARCH</name>
<dbReference type="Proteomes" id="UP000678237">
    <property type="component" value="Unassembled WGS sequence"/>
</dbReference>
<protein>
    <submittedName>
        <fullName evidence="1">Secondary thiamine-phosphate synthase enzyme YjbQ</fullName>
    </submittedName>
</protein>
<dbReference type="EMBL" id="JAGVWE010000002">
    <property type="protein sequence ID" value="MBS3062252.1"/>
    <property type="molecule type" value="Genomic_DNA"/>
</dbReference>
<dbReference type="Gene3D" id="2.60.120.460">
    <property type="entry name" value="YjbQ-like"/>
    <property type="match status" value="1"/>
</dbReference>
<proteinExistence type="predicted"/>
<dbReference type="SUPFAM" id="SSF111038">
    <property type="entry name" value="YjbQ-like"/>
    <property type="match status" value="1"/>
</dbReference>